<dbReference type="PROSITE" id="PS00053">
    <property type="entry name" value="RIBOSOMAL_S8"/>
    <property type="match status" value="1"/>
</dbReference>
<evidence type="ECO:0000256" key="5">
    <source>
        <dbReference type="ARBA" id="ARBA00046740"/>
    </source>
</evidence>
<evidence type="ECO:0000313" key="9">
    <source>
        <dbReference type="Proteomes" id="UP000664317"/>
    </source>
</evidence>
<dbReference type="InterPro" id="IPR047863">
    <property type="entry name" value="Ribosomal_uS8_CS"/>
</dbReference>
<keyword evidence="6" id="KW-0699">rRNA-binding</keyword>
<dbReference type="EMBL" id="JAFKCT010000001">
    <property type="protein sequence ID" value="MBN7810369.1"/>
    <property type="molecule type" value="Genomic_DNA"/>
</dbReference>
<proteinExistence type="inferred from homology"/>
<dbReference type="PANTHER" id="PTHR11758">
    <property type="entry name" value="40S RIBOSOMAL PROTEIN S15A"/>
    <property type="match status" value="1"/>
</dbReference>
<accession>A0ABS3C472</accession>
<comment type="caution">
    <text evidence="8">The sequence shown here is derived from an EMBL/GenBank/DDBJ whole genome shotgun (WGS) entry which is preliminary data.</text>
</comment>
<comment type="subunit">
    <text evidence="5 6">Part of the 30S ribosomal subunit. Contacts proteins S5 and S12.</text>
</comment>
<evidence type="ECO:0000256" key="3">
    <source>
        <dbReference type="ARBA" id="ARBA00023274"/>
    </source>
</evidence>
<evidence type="ECO:0000256" key="4">
    <source>
        <dbReference type="ARBA" id="ARBA00035258"/>
    </source>
</evidence>
<dbReference type="RefSeq" id="WP_206577137.1">
    <property type="nucleotide sequence ID" value="NZ_JAFKCT010000001.1"/>
</dbReference>
<sequence length="131" mass="14567">MTDPIADYLTRLRNAIKASHRIVEIPASNIKKEITKVLHDKGYIQNYKFEQNGPQGTIKIALKFNPVTKQNAIVSLERVSTPGLRKYAKHDELPRVINGLGIAIVSTSKGVMTDKEARTEGIGGEVLCYVY</sequence>
<keyword evidence="6" id="KW-0694">RNA-binding</keyword>
<dbReference type="Gene3D" id="3.30.1490.10">
    <property type="match status" value="1"/>
</dbReference>
<dbReference type="NCBIfam" id="NF001109">
    <property type="entry name" value="PRK00136.1"/>
    <property type="match status" value="1"/>
</dbReference>
<dbReference type="Gene3D" id="3.30.1370.30">
    <property type="match status" value="1"/>
</dbReference>
<dbReference type="SUPFAM" id="SSF56047">
    <property type="entry name" value="Ribosomal protein S8"/>
    <property type="match status" value="1"/>
</dbReference>
<evidence type="ECO:0000256" key="7">
    <source>
        <dbReference type="RuleBase" id="RU003660"/>
    </source>
</evidence>
<dbReference type="Proteomes" id="UP000664317">
    <property type="component" value="Unassembled WGS sequence"/>
</dbReference>
<comment type="function">
    <text evidence="6">One of the primary rRNA binding proteins, it binds directly to 16S rRNA central domain where it helps coordinate assembly of the platform of the 30S subunit.</text>
</comment>
<name>A0ABS3C472_9BACT</name>
<dbReference type="Pfam" id="PF00410">
    <property type="entry name" value="Ribosomal_S8"/>
    <property type="match status" value="1"/>
</dbReference>
<keyword evidence="9" id="KW-1185">Reference proteome</keyword>
<keyword evidence="2 6" id="KW-0689">Ribosomal protein</keyword>
<evidence type="ECO:0000313" key="8">
    <source>
        <dbReference type="EMBL" id="MBN7810369.1"/>
    </source>
</evidence>
<dbReference type="InterPro" id="IPR000630">
    <property type="entry name" value="Ribosomal_uS8"/>
</dbReference>
<protein>
    <recommendedName>
        <fullName evidence="4 6">Small ribosomal subunit protein uS8</fullName>
    </recommendedName>
</protein>
<comment type="similarity">
    <text evidence="1 6 7">Belongs to the universal ribosomal protein uS8 family.</text>
</comment>
<reference evidence="8 9" key="1">
    <citation type="submission" date="2021-03" db="EMBL/GenBank/DDBJ databases">
        <title>novel species isolated from a fishpond in China.</title>
        <authorList>
            <person name="Lu H."/>
            <person name="Cai Z."/>
        </authorList>
    </citation>
    <scope>NUCLEOTIDE SEQUENCE [LARGE SCALE GENOMIC DNA]</scope>
    <source>
        <strain evidence="8 9">H41</strain>
    </source>
</reference>
<evidence type="ECO:0000256" key="6">
    <source>
        <dbReference type="HAMAP-Rule" id="MF_01302"/>
    </source>
</evidence>
<organism evidence="8 9">
    <name type="scientific">Algoriphagus oliviformis</name>
    <dbReference type="NCBI Taxonomy" id="2811231"/>
    <lineage>
        <taxon>Bacteria</taxon>
        <taxon>Pseudomonadati</taxon>
        <taxon>Bacteroidota</taxon>
        <taxon>Cytophagia</taxon>
        <taxon>Cytophagales</taxon>
        <taxon>Cyclobacteriaceae</taxon>
        <taxon>Algoriphagus</taxon>
    </lineage>
</organism>
<dbReference type="InterPro" id="IPR035987">
    <property type="entry name" value="Ribosomal_uS8_sf"/>
</dbReference>
<dbReference type="HAMAP" id="MF_01302_B">
    <property type="entry name" value="Ribosomal_uS8_B"/>
    <property type="match status" value="1"/>
</dbReference>
<keyword evidence="3 6" id="KW-0687">Ribonucleoprotein</keyword>
<gene>
    <name evidence="6 8" type="primary">rpsH</name>
    <name evidence="8" type="ORF">J0A68_05350</name>
</gene>
<evidence type="ECO:0000256" key="1">
    <source>
        <dbReference type="ARBA" id="ARBA00006471"/>
    </source>
</evidence>
<evidence type="ECO:0000256" key="2">
    <source>
        <dbReference type="ARBA" id="ARBA00022980"/>
    </source>
</evidence>
<dbReference type="GO" id="GO:0005840">
    <property type="term" value="C:ribosome"/>
    <property type="evidence" value="ECO:0007669"/>
    <property type="project" value="UniProtKB-KW"/>
</dbReference>